<evidence type="ECO:0000256" key="1">
    <source>
        <dbReference type="SAM" id="MobiDB-lite"/>
    </source>
</evidence>
<accession>A0AA39J3D4</accession>
<proteinExistence type="predicted"/>
<evidence type="ECO:0000313" key="4">
    <source>
        <dbReference type="Proteomes" id="UP001175226"/>
    </source>
</evidence>
<keyword evidence="2" id="KW-1133">Transmembrane helix</keyword>
<keyword evidence="4" id="KW-1185">Reference proteome</keyword>
<dbReference type="AlphaFoldDB" id="A0AA39J3D4"/>
<feature type="region of interest" description="Disordered" evidence="1">
    <location>
        <begin position="343"/>
        <end position="374"/>
    </location>
</feature>
<feature type="transmembrane region" description="Helical" evidence="2">
    <location>
        <begin position="23"/>
        <end position="43"/>
    </location>
</feature>
<reference evidence="3" key="1">
    <citation type="submission" date="2023-06" db="EMBL/GenBank/DDBJ databases">
        <authorList>
            <consortium name="Lawrence Berkeley National Laboratory"/>
            <person name="Ahrendt S."/>
            <person name="Sahu N."/>
            <person name="Indic B."/>
            <person name="Wong-Bajracharya J."/>
            <person name="Merenyi Z."/>
            <person name="Ke H.-M."/>
            <person name="Monk M."/>
            <person name="Kocsube S."/>
            <person name="Drula E."/>
            <person name="Lipzen A."/>
            <person name="Balint B."/>
            <person name="Henrissat B."/>
            <person name="Andreopoulos B."/>
            <person name="Martin F.M."/>
            <person name="Harder C.B."/>
            <person name="Rigling D."/>
            <person name="Ford K.L."/>
            <person name="Foster G.D."/>
            <person name="Pangilinan J."/>
            <person name="Papanicolaou A."/>
            <person name="Barry K."/>
            <person name="LaButti K."/>
            <person name="Viragh M."/>
            <person name="Koriabine M."/>
            <person name="Yan M."/>
            <person name="Riley R."/>
            <person name="Champramary S."/>
            <person name="Plett K.L."/>
            <person name="Tsai I.J."/>
            <person name="Slot J."/>
            <person name="Sipos G."/>
            <person name="Plett J."/>
            <person name="Nagy L.G."/>
            <person name="Grigoriev I.V."/>
        </authorList>
    </citation>
    <scope>NUCLEOTIDE SEQUENCE</scope>
    <source>
        <strain evidence="3">FPL87.14</strain>
    </source>
</reference>
<dbReference type="Proteomes" id="UP001175226">
    <property type="component" value="Unassembled WGS sequence"/>
</dbReference>
<feature type="transmembrane region" description="Helical" evidence="2">
    <location>
        <begin position="147"/>
        <end position="170"/>
    </location>
</feature>
<feature type="transmembrane region" description="Helical" evidence="2">
    <location>
        <begin position="63"/>
        <end position="86"/>
    </location>
</feature>
<evidence type="ECO:0000313" key="3">
    <source>
        <dbReference type="EMBL" id="KAK0435323.1"/>
    </source>
</evidence>
<sequence>MSTTTIPSLSPEDVQIMFETTNIYLNMTIMEALLFGVYTGVFCTTMGNIMSSERSEHSRGKHIMVTIISCLFLLEATTFAMDWSFIHNGFVRNGWGLFTVFGALQGHNSTSFRMALVTSIDGGISTVLADVAMIWRCWTVWGRRWPIIIFPILSSLAGTGAKVIQTYHYIHDSTNEISDTMSYKVVAMWTISQLSLTVATTMICTILIICRIFISGSASHGGMQVYRGVIEILVESALLYSTTLFIYTGFVARNNTGGSYVEIVAAVARGIAPTLLVGRVAAGHARPNDSWAASSASSLRFGASSRGHTQDSMDEEAVGNERQYIIGEDMVIDASSYERQYVSDEEGARGHFSDEGDPEEEVIVGLSHQQSRRS</sequence>
<dbReference type="EMBL" id="JAUEPT010000064">
    <property type="protein sequence ID" value="KAK0435323.1"/>
    <property type="molecule type" value="Genomic_DNA"/>
</dbReference>
<feature type="transmembrane region" description="Helical" evidence="2">
    <location>
        <begin position="190"/>
        <end position="214"/>
    </location>
</feature>
<name>A0AA39J3D4_9AGAR</name>
<gene>
    <name evidence="3" type="ORF">EV421DRAFT_1247943</name>
</gene>
<keyword evidence="2" id="KW-0472">Membrane</keyword>
<feature type="transmembrane region" description="Helical" evidence="2">
    <location>
        <begin position="114"/>
        <end position="135"/>
    </location>
</feature>
<evidence type="ECO:0000256" key="2">
    <source>
        <dbReference type="SAM" id="Phobius"/>
    </source>
</evidence>
<comment type="caution">
    <text evidence="3">The sequence shown here is derived from an EMBL/GenBank/DDBJ whole genome shotgun (WGS) entry which is preliminary data.</text>
</comment>
<organism evidence="3 4">
    <name type="scientific">Armillaria borealis</name>
    <dbReference type="NCBI Taxonomy" id="47425"/>
    <lineage>
        <taxon>Eukaryota</taxon>
        <taxon>Fungi</taxon>
        <taxon>Dikarya</taxon>
        <taxon>Basidiomycota</taxon>
        <taxon>Agaricomycotina</taxon>
        <taxon>Agaricomycetes</taxon>
        <taxon>Agaricomycetidae</taxon>
        <taxon>Agaricales</taxon>
        <taxon>Marasmiineae</taxon>
        <taxon>Physalacriaceae</taxon>
        <taxon>Armillaria</taxon>
    </lineage>
</organism>
<protein>
    <submittedName>
        <fullName evidence="3">Uncharacterized protein</fullName>
    </submittedName>
</protein>
<keyword evidence="2" id="KW-0812">Transmembrane</keyword>